<feature type="non-terminal residue" evidence="1">
    <location>
        <position position="1"/>
    </location>
</feature>
<gene>
    <name evidence="1" type="ORF">PACLA_8A006149</name>
</gene>
<comment type="caution">
    <text evidence="1">The sequence shown here is derived from an EMBL/GenBank/DDBJ whole genome shotgun (WGS) entry which is preliminary data.</text>
</comment>
<keyword evidence="2" id="KW-1185">Reference proteome</keyword>
<dbReference type="SUPFAM" id="SSF54826">
    <property type="entry name" value="Enolase N-terminal domain-like"/>
    <property type="match status" value="1"/>
</dbReference>
<evidence type="ECO:0000313" key="2">
    <source>
        <dbReference type="Proteomes" id="UP001152795"/>
    </source>
</evidence>
<sequence length="226" mass="25248">MATEQEKKYFERKRAAVQYLTDNEVPKCFQKLLNDVVVERPDDIFGYMAEYFAGQAKPPTIANTLSTSLAPFDSKPPIENKPVVKGKSPDSKLSVTDGQHSPENKEDQIQAIIKNINTCIKPALVGTELYDQQEINRILEDVISKRSANSALSSTTCIKQDVPIATEKTTKEDEALPNDEMELDEESADTAVHLDVLTVSMALAQSASYLQKCQLYLYLYKTAHNQ</sequence>
<accession>A0A7D9LQ52</accession>
<dbReference type="AlphaFoldDB" id="A0A7D9LQ52"/>
<proteinExistence type="predicted"/>
<dbReference type="Proteomes" id="UP001152795">
    <property type="component" value="Unassembled WGS sequence"/>
</dbReference>
<protein>
    <submittedName>
        <fullName evidence="1">Uncharacterized protein</fullName>
    </submittedName>
</protein>
<name>A0A7D9LQ52_PARCT</name>
<organism evidence="1 2">
    <name type="scientific">Paramuricea clavata</name>
    <name type="common">Red gorgonian</name>
    <name type="synonym">Violescent sea-whip</name>
    <dbReference type="NCBI Taxonomy" id="317549"/>
    <lineage>
        <taxon>Eukaryota</taxon>
        <taxon>Metazoa</taxon>
        <taxon>Cnidaria</taxon>
        <taxon>Anthozoa</taxon>
        <taxon>Octocorallia</taxon>
        <taxon>Malacalcyonacea</taxon>
        <taxon>Plexauridae</taxon>
        <taxon>Paramuricea</taxon>
    </lineage>
</organism>
<dbReference type="OrthoDB" id="10009078at2759"/>
<dbReference type="InterPro" id="IPR029017">
    <property type="entry name" value="Enolase-like_N"/>
</dbReference>
<dbReference type="EMBL" id="CACRXK020022184">
    <property type="protein sequence ID" value="CAB4036575.1"/>
    <property type="molecule type" value="Genomic_DNA"/>
</dbReference>
<evidence type="ECO:0000313" key="1">
    <source>
        <dbReference type="EMBL" id="CAB4036575.1"/>
    </source>
</evidence>
<reference evidence="1" key="1">
    <citation type="submission" date="2020-04" db="EMBL/GenBank/DDBJ databases">
        <authorList>
            <person name="Alioto T."/>
            <person name="Alioto T."/>
            <person name="Gomez Garrido J."/>
        </authorList>
    </citation>
    <scope>NUCLEOTIDE SEQUENCE</scope>
    <source>
        <strain evidence="1">A484AB</strain>
    </source>
</reference>